<reference evidence="2" key="1">
    <citation type="submission" date="2020-11" db="EMBL/GenBank/DDBJ databases">
        <authorList>
            <consortium name="DOE Joint Genome Institute"/>
            <person name="Ahrendt S."/>
            <person name="Riley R."/>
            <person name="Andreopoulos W."/>
            <person name="Labutti K."/>
            <person name="Pangilinan J."/>
            <person name="Ruiz-Duenas F.J."/>
            <person name="Barrasa J.M."/>
            <person name="Sanchez-Garcia M."/>
            <person name="Camarero S."/>
            <person name="Miyauchi S."/>
            <person name="Serrano A."/>
            <person name="Linde D."/>
            <person name="Babiker R."/>
            <person name="Drula E."/>
            <person name="Ayuso-Fernandez I."/>
            <person name="Pacheco R."/>
            <person name="Padilla G."/>
            <person name="Ferreira P."/>
            <person name="Barriuso J."/>
            <person name="Kellner H."/>
            <person name="Castanera R."/>
            <person name="Alfaro M."/>
            <person name="Ramirez L."/>
            <person name="Pisabarro A.G."/>
            <person name="Kuo A."/>
            <person name="Tritt A."/>
            <person name="Lipzen A."/>
            <person name="He G."/>
            <person name="Yan M."/>
            <person name="Ng V."/>
            <person name="Cullen D."/>
            <person name="Martin F."/>
            <person name="Rosso M.-N."/>
            <person name="Henrissat B."/>
            <person name="Hibbett D."/>
            <person name="Martinez A.T."/>
            <person name="Grigoriev I.V."/>
        </authorList>
    </citation>
    <scope>NUCLEOTIDE SEQUENCE</scope>
    <source>
        <strain evidence="2">CIRM-BRFM 674</strain>
    </source>
</reference>
<feature type="compositionally biased region" description="Basic and acidic residues" evidence="1">
    <location>
        <begin position="59"/>
        <end position="75"/>
    </location>
</feature>
<name>A0A9P6CMN7_9AGAR</name>
<accession>A0A9P6CMN7</accession>
<protein>
    <submittedName>
        <fullName evidence="2">Uncharacterized protein</fullName>
    </submittedName>
</protein>
<organism evidence="2 3">
    <name type="scientific">Pholiota conissans</name>
    <dbReference type="NCBI Taxonomy" id="109636"/>
    <lineage>
        <taxon>Eukaryota</taxon>
        <taxon>Fungi</taxon>
        <taxon>Dikarya</taxon>
        <taxon>Basidiomycota</taxon>
        <taxon>Agaricomycotina</taxon>
        <taxon>Agaricomycetes</taxon>
        <taxon>Agaricomycetidae</taxon>
        <taxon>Agaricales</taxon>
        <taxon>Agaricineae</taxon>
        <taxon>Strophariaceae</taxon>
        <taxon>Pholiota</taxon>
    </lineage>
</organism>
<dbReference type="Proteomes" id="UP000807469">
    <property type="component" value="Unassembled WGS sequence"/>
</dbReference>
<sequence length="75" mass="8271">MSTVTPEEMVYGYGSAPEVEADMATSEGNAHGERSARCCLDWRDRGRVHASLQSLNARKRAEAPREDGKDVTSWS</sequence>
<feature type="non-terminal residue" evidence="2">
    <location>
        <position position="75"/>
    </location>
</feature>
<evidence type="ECO:0000313" key="2">
    <source>
        <dbReference type="EMBL" id="KAF9471967.1"/>
    </source>
</evidence>
<dbReference type="AlphaFoldDB" id="A0A9P6CMN7"/>
<dbReference type="EMBL" id="MU155596">
    <property type="protein sequence ID" value="KAF9471967.1"/>
    <property type="molecule type" value="Genomic_DNA"/>
</dbReference>
<proteinExistence type="predicted"/>
<evidence type="ECO:0000313" key="3">
    <source>
        <dbReference type="Proteomes" id="UP000807469"/>
    </source>
</evidence>
<evidence type="ECO:0000256" key="1">
    <source>
        <dbReference type="SAM" id="MobiDB-lite"/>
    </source>
</evidence>
<gene>
    <name evidence="2" type="ORF">BDN70DRAFT_887535</name>
</gene>
<comment type="caution">
    <text evidence="2">The sequence shown here is derived from an EMBL/GenBank/DDBJ whole genome shotgun (WGS) entry which is preliminary data.</text>
</comment>
<feature type="region of interest" description="Disordered" evidence="1">
    <location>
        <begin position="55"/>
        <end position="75"/>
    </location>
</feature>
<keyword evidence="3" id="KW-1185">Reference proteome</keyword>